<dbReference type="STRING" id="1095630.A0A2J6SU62"/>
<keyword evidence="2" id="KW-0809">Transit peptide</keyword>
<dbReference type="InterPro" id="IPR032710">
    <property type="entry name" value="NTF2-like_dom_sf"/>
</dbReference>
<dbReference type="AlphaFoldDB" id="A0A2J6SU62"/>
<evidence type="ECO:0000313" key="5">
    <source>
        <dbReference type="Proteomes" id="UP000235371"/>
    </source>
</evidence>
<sequence>MAHCLRRPLFSAVGLSPSFSRRCFSQLPALHAGPQAPQPSRPRQQADRSIKVLSKGMQAVPSDIGLLDKTFITPTGSNRTPLFQRPLAHLKYQWKRFAFRFRDRFSLIILWFSSPKEKNWYRRSVKLSRSTLTPTAVALHRQMYNSFAEGDVVALRKICADGLYDSFRARIGNRPRGEKVDWELVDYNKRSRLISNRAARLPIEGAAVIQAVVRIASRQKLTRWVKGRSGSMEVVPGSGKAKDVVEYVVLQRQYEGWREGEWQVWGTTQETTLDDVEEWERKALA</sequence>
<comment type="subcellular location">
    <subcellularLocation>
        <location evidence="1">Mitochondrion</location>
    </subcellularLocation>
</comment>
<organism evidence="4 5">
    <name type="scientific">Hyaloscypha bicolor E</name>
    <dbReference type="NCBI Taxonomy" id="1095630"/>
    <lineage>
        <taxon>Eukaryota</taxon>
        <taxon>Fungi</taxon>
        <taxon>Dikarya</taxon>
        <taxon>Ascomycota</taxon>
        <taxon>Pezizomycotina</taxon>
        <taxon>Leotiomycetes</taxon>
        <taxon>Helotiales</taxon>
        <taxon>Hyaloscyphaceae</taxon>
        <taxon>Hyaloscypha</taxon>
        <taxon>Hyaloscypha bicolor</taxon>
    </lineage>
</organism>
<dbReference type="GO" id="GO:0032979">
    <property type="term" value="P:protein insertion into mitochondrial inner membrane from matrix"/>
    <property type="evidence" value="ECO:0007669"/>
    <property type="project" value="InterPro"/>
</dbReference>
<dbReference type="GeneID" id="36583776"/>
<dbReference type="RefSeq" id="XP_024731218.1">
    <property type="nucleotide sequence ID" value="XM_024875697.1"/>
</dbReference>
<dbReference type="PANTHER" id="PTHR28554:SF1">
    <property type="entry name" value="LARGE RIBOSOMAL SUBUNIT PROTEIN ML45"/>
    <property type="match status" value="1"/>
</dbReference>
<protein>
    <recommendedName>
        <fullName evidence="6">Tim44-like domain-containing protein</fullName>
    </recommendedName>
</protein>
<keyword evidence="3" id="KW-0496">Mitochondrion</keyword>
<dbReference type="SUPFAM" id="SSF54427">
    <property type="entry name" value="NTF2-like"/>
    <property type="match status" value="1"/>
</dbReference>
<dbReference type="InterPro" id="IPR024621">
    <property type="entry name" value="Mba1"/>
</dbReference>
<dbReference type="EMBL" id="KZ613866">
    <property type="protein sequence ID" value="PMD54314.1"/>
    <property type="molecule type" value="Genomic_DNA"/>
</dbReference>
<evidence type="ECO:0000256" key="2">
    <source>
        <dbReference type="ARBA" id="ARBA00022946"/>
    </source>
</evidence>
<reference evidence="4 5" key="1">
    <citation type="submission" date="2016-04" db="EMBL/GenBank/DDBJ databases">
        <title>A degradative enzymes factory behind the ericoid mycorrhizal symbiosis.</title>
        <authorList>
            <consortium name="DOE Joint Genome Institute"/>
            <person name="Martino E."/>
            <person name="Morin E."/>
            <person name="Grelet G."/>
            <person name="Kuo A."/>
            <person name="Kohler A."/>
            <person name="Daghino S."/>
            <person name="Barry K."/>
            <person name="Choi C."/>
            <person name="Cichocki N."/>
            <person name="Clum A."/>
            <person name="Copeland A."/>
            <person name="Hainaut M."/>
            <person name="Haridas S."/>
            <person name="Labutti K."/>
            <person name="Lindquist E."/>
            <person name="Lipzen A."/>
            <person name="Khouja H.-R."/>
            <person name="Murat C."/>
            <person name="Ohm R."/>
            <person name="Olson A."/>
            <person name="Spatafora J."/>
            <person name="Veneault-Fourrey C."/>
            <person name="Henrissat B."/>
            <person name="Grigoriev I."/>
            <person name="Martin F."/>
            <person name="Perotto S."/>
        </authorList>
    </citation>
    <scope>NUCLEOTIDE SEQUENCE [LARGE SCALE GENOMIC DNA]</scope>
    <source>
        <strain evidence="4 5">E</strain>
    </source>
</reference>
<gene>
    <name evidence="4" type="ORF">K444DRAFT_540268</name>
</gene>
<dbReference type="OrthoDB" id="19619at2759"/>
<dbReference type="InParanoid" id="A0A2J6SU62"/>
<dbReference type="Gene3D" id="3.10.450.240">
    <property type="match status" value="1"/>
</dbReference>
<dbReference type="Pfam" id="PF07961">
    <property type="entry name" value="MBA1"/>
    <property type="match status" value="1"/>
</dbReference>
<dbReference type="Proteomes" id="UP000235371">
    <property type="component" value="Unassembled WGS sequence"/>
</dbReference>
<evidence type="ECO:0000256" key="3">
    <source>
        <dbReference type="ARBA" id="ARBA00023128"/>
    </source>
</evidence>
<accession>A0A2J6SU62</accession>
<evidence type="ECO:0000256" key="1">
    <source>
        <dbReference type="ARBA" id="ARBA00004173"/>
    </source>
</evidence>
<proteinExistence type="predicted"/>
<dbReference type="InterPro" id="IPR051975">
    <property type="entry name" value="mtLSU_mL45"/>
</dbReference>
<evidence type="ECO:0008006" key="6">
    <source>
        <dbReference type="Google" id="ProtNLM"/>
    </source>
</evidence>
<dbReference type="GO" id="GO:0005743">
    <property type="term" value="C:mitochondrial inner membrane"/>
    <property type="evidence" value="ECO:0007669"/>
    <property type="project" value="InterPro"/>
</dbReference>
<evidence type="ECO:0000313" key="4">
    <source>
        <dbReference type="EMBL" id="PMD54314.1"/>
    </source>
</evidence>
<keyword evidence="5" id="KW-1185">Reference proteome</keyword>
<dbReference type="PANTHER" id="PTHR28554">
    <property type="entry name" value="39S RIBOSOMAL PROTEIN L45, MITOCHONDRIAL"/>
    <property type="match status" value="1"/>
</dbReference>
<name>A0A2J6SU62_9HELO</name>